<dbReference type="Proteomes" id="UP000244803">
    <property type="component" value="Chromosome 1"/>
</dbReference>
<evidence type="ECO:0000256" key="1">
    <source>
        <dbReference type="ARBA" id="ARBA00022737"/>
    </source>
</evidence>
<dbReference type="InterPro" id="IPR036020">
    <property type="entry name" value="WW_dom_sf"/>
</dbReference>
<name>A0A976M3Y9_THEOR</name>
<reference evidence="7" key="1">
    <citation type="submission" date="2022-07" db="EMBL/GenBank/DDBJ databases">
        <title>Evaluation of T. orientalis genome assembly methods using nanopore sequencing and analysis of variation between genomes.</title>
        <authorList>
            <person name="Yam J."/>
            <person name="Micallef M.L."/>
            <person name="Liu M."/>
            <person name="Djordjevic S.P."/>
            <person name="Bogema D.R."/>
            <person name="Jenkins C."/>
        </authorList>
    </citation>
    <scope>NUCLEOTIDE SEQUENCE</scope>
    <source>
        <strain evidence="7">Fish Creek</strain>
    </source>
</reference>
<accession>A0A976M3Y9</accession>
<dbReference type="SMART" id="SM00360">
    <property type="entry name" value="RRM"/>
    <property type="match status" value="3"/>
</dbReference>
<dbReference type="PROSITE" id="PS50102">
    <property type="entry name" value="RRM"/>
    <property type="match status" value="3"/>
</dbReference>
<dbReference type="InterPro" id="IPR052462">
    <property type="entry name" value="SLIRP/GR-RBP-like"/>
</dbReference>
<dbReference type="SUPFAM" id="SSF51045">
    <property type="entry name" value="WW domain"/>
    <property type="match status" value="1"/>
</dbReference>
<dbReference type="InterPro" id="IPR001202">
    <property type="entry name" value="WW_dom"/>
</dbReference>
<evidence type="ECO:0000259" key="5">
    <source>
        <dbReference type="PROSITE" id="PS50020"/>
    </source>
</evidence>
<evidence type="ECO:0000313" key="7">
    <source>
        <dbReference type="EMBL" id="UKJ87928.2"/>
    </source>
</evidence>
<evidence type="ECO:0000313" key="8">
    <source>
        <dbReference type="Proteomes" id="UP000244803"/>
    </source>
</evidence>
<feature type="domain" description="RRM" evidence="6">
    <location>
        <begin position="87"/>
        <end position="168"/>
    </location>
</feature>
<evidence type="ECO:0000256" key="3">
    <source>
        <dbReference type="PROSITE-ProRule" id="PRU00176"/>
    </source>
</evidence>
<dbReference type="InterPro" id="IPR000504">
    <property type="entry name" value="RRM_dom"/>
</dbReference>
<dbReference type="InterPro" id="IPR012677">
    <property type="entry name" value="Nucleotide-bd_a/b_plait_sf"/>
</dbReference>
<feature type="compositionally biased region" description="Basic and acidic residues" evidence="4">
    <location>
        <begin position="61"/>
        <end position="75"/>
    </location>
</feature>
<keyword evidence="7" id="KW-0687">Ribonucleoprotein</keyword>
<dbReference type="SUPFAM" id="SSF54928">
    <property type="entry name" value="RNA-binding domain, RBD"/>
    <property type="match status" value="2"/>
</dbReference>
<feature type="domain" description="RRM" evidence="6">
    <location>
        <begin position="187"/>
        <end position="268"/>
    </location>
</feature>
<keyword evidence="2 3" id="KW-0694">RNA-binding</keyword>
<proteinExistence type="predicted"/>
<dbReference type="GO" id="GO:0009967">
    <property type="term" value="P:positive regulation of signal transduction"/>
    <property type="evidence" value="ECO:0007669"/>
    <property type="project" value="UniProtKB-ARBA"/>
</dbReference>
<dbReference type="Pfam" id="PF00076">
    <property type="entry name" value="RRM_1"/>
    <property type="match status" value="3"/>
</dbReference>
<evidence type="ECO:0000256" key="2">
    <source>
        <dbReference type="ARBA" id="ARBA00022884"/>
    </source>
</evidence>
<dbReference type="Gene3D" id="3.30.70.330">
    <property type="match status" value="3"/>
</dbReference>
<dbReference type="Pfam" id="PF00397">
    <property type="entry name" value="WW"/>
    <property type="match status" value="1"/>
</dbReference>
<dbReference type="EMBL" id="CP056065">
    <property type="protein sequence ID" value="UKJ87928.2"/>
    <property type="molecule type" value="Genomic_DNA"/>
</dbReference>
<dbReference type="PROSITE" id="PS01159">
    <property type="entry name" value="WW_DOMAIN_1"/>
    <property type="match status" value="1"/>
</dbReference>
<feature type="region of interest" description="Disordered" evidence="4">
    <location>
        <begin position="50"/>
        <end position="82"/>
    </location>
</feature>
<gene>
    <name evidence="7" type="ORF">MACJ_000370</name>
</gene>
<dbReference type="OrthoDB" id="267048at2759"/>
<dbReference type="PROSITE" id="PS50020">
    <property type="entry name" value="WW_DOMAIN_2"/>
    <property type="match status" value="1"/>
</dbReference>
<dbReference type="CDD" id="cd00201">
    <property type="entry name" value="WW"/>
    <property type="match status" value="1"/>
</dbReference>
<keyword evidence="1" id="KW-0677">Repeat</keyword>
<evidence type="ECO:0000259" key="6">
    <source>
        <dbReference type="PROSITE" id="PS50102"/>
    </source>
</evidence>
<dbReference type="AlphaFoldDB" id="A0A976M3Y9"/>
<dbReference type="GO" id="GO:1990904">
    <property type="term" value="C:ribonucleoprotein complex"/>
    <property type="evidence" value="ECO:0007669"/>
    <property type="project" value="UniProtKB-KW"/>
</dbReference>
<protein>
    <submittedName>
        <fullName evidence="7">Ribonucleoprotein</fullName>
    </submittedName>
</protein>
<feature type="domain" description="WW" evidence="5">
    <location>
        <begin position="339"/>
        <end position="366"/>
    </location>
</feature>
<dbReference type="GO" id="GO:0010629">
    <property type="term" value="P:negative regulation of gene expression"/>
    <property type="evidence" value="ECO:0007669"/>
    <property type="project" value="UniProtKB-ARBA"/>
</dbReference>
<dbReference type="FunFam" id="3.30.70.330:FF:000383">
    <property type="entry name" value="Sex lethal, isoform D"/>
    <property type="match status" value="1"/>
</dbReference>
<feature type="domain" description="RRM" evidence="6">
    <location>
        <begin position="410"/>
        <end position="483"/>
    </location>
</feature>
<organism evidence="7 8">
    <name type="scientific">Theileria orientalis</name>
    <dbReference type="NCBI Taxonomy" id="68886"/>
    <lineage>
        <taxon>Eukaryota</taxon>
        <taxon>Sar</taxon>
        <taxon>Alveolata</taxon>
        <taxon>Apicomplexa</taxon>
        <taxon>Aconoidasida</taxon>
        <taxon>Piroplasmida</taxon>
        <taxon>Theileriidae</taxon>
        <taxon>Theileria</taxon>
    </lineage>
</organism>
<dbReference type="Gene3D" id="2.20.70.10">
    <property type="match status" value="1"/>
</dbReference>
<evidence type="ECO:0000256" key="4">
    <source>
        <dbReference type="SAM" id="MobiDB-lite"/>
    </source>
</evidence>
<dbReference type="InterPro" id="IPR035979">
    <property type="entry name" value="RBD_domain_sf"/>
</dbReference>
<dbReference type="SMART" id="SM00456">
    <property type="entry name" value="WW"/>
    <property type="match status" value="1"/>
</dbReference>
<sequence length="516" mass="57725">MSEEYPDEFMDESQIPLEVIDYPQELNIDVMDDSQDPNLAELENAEFEMAEGLHLGEINESEERTESQPESKPPEDLACSPAPPAPIKLFIARIPKDYKEQDVRKLFEDFGTVEDVTIIKDKATNVPKNCAFVKMASICQADAAIRSLNNQHTVEPGLGAVQIRYATGESERLGFTQMVGEPGVDSAKLFVGSLPRSFSEQDLQDLFKEYGDAVETFLMKDMNSGGNKGCGFVRMKYKEQALYAIRELDHKKMVKDSVRPIEVRFAQNKNAMPPDHRLMQRNKRPPPPFDGNFSHFPPSYNQPGNFNGGYNKQKKRKKNGANLGYMSYNNGNPRHAGAWREYISPDGRFYYFNVETGSTQWEVPKDFLKLSASTGQVNHGNNFAGYNNGGYASGNITNSSGGFNEVSDDSCLFVFHIPNQWTNSDLFRTFSPFGRVVKAKIVFDRATNRSKGYAFVSYDNPDSATQAVANMNGFSIMVQSSNSVLTLSDRIGKKLISFIEPDEQSDSRLAGPPPDK</sequence>
<dbReference type="PANTHER" id="PTHR48027">
    <property type="entry name" value="HETEROGENEOUS NUCLEAR RIBONUCLEOPROTEIN 87F-RELATED"/>
    <property type="match status" value="1"/>
</dbReference>
<dbReference type="CDD" id="cd12362">
    <property type="entry name" value="RRM3_CELF1-6"/>
    <property type="match status" value="1"/>
</dbReference>
<dbReference type="GO" id="GO:0005737">
    <property type="term" value="C:cytoplasm"/>
    <property type="evidence" value="ECO:0007669"/>
    <property type="project" value="UniProtKB-ARBA"/>
</dbReference>
<dbReference type="GO" id="GO:0003729">
    <property type="term" value="F:mRNA binding"/>
    <property type="evidence" value="ECO:0007669"/>
    <property type="project" value="UniProtKB-ARBA"/>
</dbReference>